<protein>
    <submittedName>
        <fullName evidence="2">Uncharacterized protein</fullName>
    </submittedName>
</protein>
<feature type="transmembrane region" description="Helical" evidence="1">
    <location>
        <begin position="203"/>
        <end position="227"/>
    </location>
</feature>
<keyword evidence="1" id="KW-0812">Transmembrane</keyword>
<sequence>MGMVTVNDVDSRSYRAVEILLLLPTFLFGFLGLGLIIVGIGGESVGSGPLGMASIFGTFGVWYLGGIVVALISWLVTPFFLYFDTKKVQEADVDWDPNPVLYAVASFFLGYLMKLHHLYKRHQYVVDWVDRDWWWTIVAIGTVLPPVCLALGGVLVSSGSVGIGLTLIGVGILTAVPFSVAIYRDATYVRLQSGTWQPNPGNYVNLGVFFMIPGPIVYPIIGCYYLFRRHRAIGTL</sequence>
<evidence type="ECO:0000313" key="2">
    <source>
        <dbReference type="EMBL" id="SDX03967.1"/>
    </source>
</evidence>
<organism evidence="2 3">
    <name type="scientific">Haloarcula vallismortis</name>
    <name type="common">Halobacterium vallismortis</name>
    <dbReference type="NCBI Taxonomy" id="28442"/>
    <lineage>
        <taxon>Archaea</taxon>
        <taxon>Methanobacteriati</taxon>
        <taxon>Methanobacteriota</taxon>
        <taxon>Stenosarchaea group</taxon>
        <taxon>Halobacteria</taxon>
        <taxon>Halobacteriales</taxon>
        <taxon>Haloarculaceae</taxon>
        <taxon>Haloarcula</taxon>
    </lineage>
</organism>
<dbReference type="Proteomes" id="UP000182573">
    <property type="component" value="Unassembled WGS sequence"/>
</dbReference>
<keyword evidence="1" id="KW-1133">Transmembrane helix</keyword>
<feature type="transmembrane region" description="Helical" evidence="1">
    <location>
        <begin position="133"/>
        <end position="156"/>
    </location>
</feature>
<accession>A0A1H2YFM2</accession>
<dbReference type="STRING" id="28442.SAMN05443574_112100"/>
<feature type="transmembrane region" description="Helical" evidence="1">
    <location>
        <begin position="163"/>
        <end position="183"/>
    </location>
</feature>
<name>A0A1H2YFM2_HALVA</name>
<gene>
    <name evidence="2" type="ORF">SAMN05443574_112100</name>
</gene>
<dbReference type="EMBL" id="FNOF01000012">
    <property type="protein sequence ID" value="SDX03967.1"/>
    <property type="molecule type" value="Genomic_DNA"/>
</dbReference>
<feature type="transmembrane region" description="Helical" evidence="1">
    <location>
        <begin position="20"/>
        <end position="41"/>
    </location>
</feature>
<dbReference type="RefSeq" id="WP_241431704.1">
    <property type="nucleotide sequence ID" value="NZ_FNOF01000012.1"/>
</dbReference>
<dbReference type="AlphaFoldDB" id="A0A1H2YFM2"/>
<keyword evidence="1" id="KW-0472">Membrane</keyword>
<evidence type="ECO:0000256" key="1">
    <source>
        <dbReference type="SAM" id="Phobius"/>
    </source>
</evidence>
<reference evidence="2 3" key="1">
    <citation type="submission" date="2016-10" db="EMBL/GenBank/DDBJ databases">
        <authorList>
            <person name="de Groot N.N."/>
        </authorList>
    </citation>
    <scope>NUCLEOTIDE SEQUENCE [LARGE SCALE GENOMIC DNA]</scope>
    <source>
        <strain evidence="2 3">DSM 3756</strain>
    </source>
</reference>
<feature type="transmembrane region" description="Helical" evidence="1">
    <location>
        <begin position="95"/>
        <end position="113"/>
    </location>
</feature>
<feature type="transmembrane region" description="Helical" evidence="1">
    <location>
        <begin position="61"/>
        <end position="83"/>
    </location>
</feature>
<proteinExistence type="predicted"/>
<evidence type="ECO:0000313" key="3">
    <source>
        <dbReference type="Proteomes" id="UP000182573"/>
    </source>
</evidence>